<keyword evidence="2" id="KW-0472">Membrane</keyword>
<name>A0A183CTG6_GLOPA</name>
<dbReference type="Proteomes" id="UP000050741">
    <property type="component" value="Unassembled WGS sequence"/>
</dbReference>
<feature type="transmembrane region" description="Helical" evidence="2">
    <location>
        <begin position="12"/>
        <end position="29"/>
    </location>
</feature>
<accession>A0A183CTG6</accession>
<reference evidence="3" key="1">
    <citation type="submission" date="2013-12" db="EMBL/GenBank/DDBJ databases">
        <authorList>
            <person name="Aslett M."/>
        </authorList>
    </citation>
    <scope>NUCLEOTIDE SEQUENCE [LARGE SCALE GENOMIC DNA]</scope>
    <source>
        <strain evidence="3">Lindley</strain>
    </source>
</reference>
<reference evidence="4" key="3">
    <citation type="submission" date="2016-06" db="UniProtKB">
        <authorList>
            <consortium name="WormBaseParasite"/>
        </authorList>
    </citation>
    <scope>IDENTIFICATION</scope>
</reference>
<feature type="compositionally biased region" description="Basic and acidic residues" evidence="1">
    <location>
        <begin position="127"/>
        <end position="136"/>
    </location>
</feature>
<dbReference type="WBParaSite" id="GPLIN_001617400">
    <property type="protein sequence ID" value="GPLIN_001617400"/>
    <property type="gene ID" value="GPLIN_001617400"/>
</dbReference>
<keyword evidence="2" id="KW-0812">Transmembrane</keyword>
<evidence type="ECO:0000256" key="2">
    <source>
        <dbReference type="SAM" id="Phobius"/>
    </source>
</evidence>
<organism evidence="3 4">
    <name type="scientific">Globodera pallida</name>
    <name type="common">Potato cyst nematode worm</name>
    <name type="synonym">Heterodera pallida</name>
    <dbReference type="NCBI Taxonomy" id="36090"/>
    <lineage>
        <taxon>Eukaryota</taxon>
        <taxon>Metazoa</taxon>
        <taxon>Ecdysozoa</taxon>
        <taxon>Nematoda</taxon>
        <taxon>Chromadorea</taxon>
        <taxon>Rhabditida</taxon>
        <taxon>Tylenchina</taxon>
        <taxon>Tylenchomorpha</taxon>
        <taxon>Tylenchoidea</taxon>
        <taxon>Heteroderidae</taxon>
        <taxon>Heteroderinae</taxon>
        <taxon>Globodera</taxon>
    </lineage>
</organism>
<sequence length="209" mass="22395">MDGTTMKRRRAALIVVTLKLALLCGWLLHELIVGFDESQCLQIAAAAGASPASPFVTTSSSQNMAQAPLLPSTAAAKNRTTDAKLEQYRRFGPTDEMLAVRVPLNVGQSSMPPPTASSPFPAAAAVEEQRQFHGTDSKNSAAAAPHPKRRRKVILRRKLCERRLHRHLAATEKKGAGGGIVNGGGAATVRRVVWRGCAVERLPPTTTKD</sequence>
<reference evidence="3" key="2">
    <citation type="submission" date="2014-05" db="EMBL/GenBank/DDBJ databases">
        <title>The genome and life-stage specific transcriptomes of Globodera pallida elucidate key aspects of plant parasitism by a cyst nematode.</title>
        <authorList>
            <person name="Cotton J.A."/>
            <person name="Lilley C.J."/>
            <person name="Jones L.M."/>
            <person name="Kikuchi T."/>
            <person name="Reid A.J."/>
            <person name="Thorpe P."/>
            <person name="Tsai I.J."/>
            <person name="Beasley H."/>
            <person name="Blok V."/>
            <person name="Cock P.J.A."/>
            <person name="Van den Akker S.E."/>
            <person name="Holroyd N."/>
            <person name="Hunt M."/>
            <person name="Mantelin S."/>
            <person name="Naghra H."/>
            <person name="Pain A."/>
            <person name="Palomares-Rius J.E."/>
            <person name="Zarowiecki M."/>
            <person name="Berriman M."/>
            <person name="Jones J.T."/>
            <person name="Urwin P.E."/>
        </authorList>
    </citation>
    <scope>NUCLEOTIDE SEQUENCE [LARGE SCALE GENOMIC DNA]</scope>
    <source>
        <strain evidence="3">Lindley</strain>
    </source>
</reference>
<protein>
    <submittedName>
        <fullName evidence="4">Uncharacterized protein</fullName>
    </submittedName>
</protein>
<evidence type="ECO:0000313" key="3">
    <source>
        <dbReference type="Proteomes" id="UP000050741"/>
    </source>
</evidence>
<feature type="region of interest" description="Disordered" evidence="1">
    <location>
        <begin position="127"/>
        <end position="151"/>
    </location>
</feature>
<evidence type="ECO:0000256" key="1">
    <source>
        <dbReference type="SAM" id="MobiDB-lite"/>
    </source>
</evidence>
<evidence type="ECO:0000313" key="4">
    <source>
        <dbReference type="WBParaSite" id="GPLIN_001617400"/>
    </source>
</evidence>
<keyword evidence="2" id="KW-1133">Transmembrane helix</keyword>
<keyword evidence="3" id="KW-1185">Reference proteome</keyword>
<proteinExistence type="predicted"/>
<dbReference type="AlphaFoldDB" id="A0A183CTG6"/>